<dbReference type="GO" id="GO:0016655">
    <property type="term" value="F:oxidoreductase activity, acting on NAD(P)H, quinone or similar compound as acceptor"/>
    <property type="evidence" value="ECO:0007669"/>
    <property type="project" value="UniProtKB-UniRule"/>
</dbReference>
<dbReference type="PANTHER" id="PTHR37838">
    <property type="entry name" value="NA(+)-TRANSLOCATING NADH-QUINONE REDUCTASE SUBUNIT C"/>
    <property type="match status" value="1"/>
</dbReference>
<comment type="function">
    <text evidence="16">NQR complex catalyzes the reduction of ubiquinone-1 to ubiquinol by two successive reactions, coupled with the transport of Na(+) ions from the cytoplasm to the periplasm. NqrA to NqrE are probably involved in the second step, the conversion of ubisemiquinone to ubiquinol.</text>
</comment>
<evidence type="ECO:0000256" key="14">
    <source>
        <dbReference type="ARBA" id="ARBA00023136"/>
    </source>
</evidence>
<evidence type="ECO:0000256" key="6">
    <source>
        <dbReference type="ARBA" id="ARBA00022643"/>
    </source>
</evidence>
<keyword evidence="4 16" id="KW-0597">Phosphoprotein</keyword>
<evidence type="ECO:0000256" key="3">
    <source>
        <dbReference type="ARBA" id="ARBA00022519"/>
    </source>
</evidence>
<dbReference type="GO" id="GO:0010181">
    <property type="term" value="F:FMN binding"/>
    <property type="evidence" value="ECO:0007669"/>
    <property type="project" value="UniProtKB-UniRule"/>
</dbReference>
<keyword evidence="9 16" id="KW-1133">Transmembrane helix</keyword>
<comment type="similarity">
    <text evidence="16 17">Belongs to the NqrC family.</text>
</comment>
<evidence type="ECO:0000256" key="15">
    <source>
        <dbReference type="ARBA" id="ARBA00023201"/>
    </source>
</evidence>
<dbReference type="Proteomes" id="UP000245506">
    <property type="component" value="Unassembled WGS sequence"/>
</dbReference>
<keyword evidence="20" id="KW-1185">Reference proteome</keyword>
<evidence type="ECO:0000256" key="10">
    <source>
        <dbReference type="ARBA" id="ARBA00023027"/>
    </source>
</evidence>
<dbReference type="EC" id="7.2.1.1" evidence="16 17"/>
<proteinExistence type="inferred from homology"/>
<feature type="domain" description="FMN-binding" evidence="18">
    <location>
        <begin position="152"/>
        <end position="253"/>
    </location>
</feature>
<protein>
    <recommendedName>
        <fullName evidence="16 17">Na(+)-translocating NADH-quinone reductase subunit C</fullName>
        <shortName evidence="16 17">Na(+)-NQR subunit C</shortName>
        <shortName evidence="16 17">Na(+)-translocating NQR subunit C</shortName>
        <ecNumber evidence="16 17">7.2.1.1</ecNumber>
    </recommendedName>
    <alternativeName>
        <fullName evidence="16 17">NQR complex subunit C</fullName>
    </alternativeName>
    <alternativeName>
        <fullName evidence="16 17">NQR-1 subunit C</fullName>
    </alternativeName>
</protein>
<evidence type="ECO:0000256" key="9">
    <source>
        <dbReference type="ARBA" id="ARBA00022989"/>
    </source>
</evidence>
<organism evidence="19 20">
    <name type="scientific">Leucothrix arctica</name>
    <dbReference type="NCBI Taxonomy" id="1481894"/>
    <lineage>
        <taxon>Bacteria</taxon>
        <taxon>Pseudomonadati</taxon>
        <taxon>Pseudomonadota</taxon>
        <taxon>Gammaproteobacteria</taxon>
        <taxon>Thiotrichales</taxon>
        <taxon>Thiotrichaceae</taxon>
        <taxon>Leucothrix</taxon>
    </lineage>
</organism>
<keyword evidence="11 16" id="KW-0915">Sodium</keyword>
<dbReference type="RefSeq" id="WP_109822106.1">
    <property type="nucleotide sequence ID" value="NZ_QGKL01000012.1"/>
</dbReference>
<keyword evidence="12 16" id="KW-0406">Ion transport</keyword>
<dbReference type="GO" id="GO:0005886">
    <property type="term" value="C:plasma membrane"/>
    <property type="evidence" value="ECO:0007669"/>
    <property type="project" value="UniProtKB-SubCell"/>
</dbReference>
<dbReference type="EMBL" id="QGKL01000012">
    <property type="protein sequence ID" value="PWQ98265.1"/>
    <property type="molecule type" value="Genomic_DNA"/>
</dbReference>
<comment type="subcellular location">
    <subcellularLocation>
        <location evidence="16">Cell membrane</location>
        <topology evidence="16">Single-pass membrane protein</topology>
    </subcellularLocation>
</comment>
<dbReference type="AlphaFoldDB" id="A0A317CI80"/>
<keyword evidence="5 16" id="KW-0285">Flavoprotein</keyword>
<keyword evidence="15 16" id="KW-0739">Sodium transport</keyword>
<dbReference type="InterPro" id="IPR007329">
    <property type="entry name" value="FMN-bd"/>
</dbReference>
<evidence type="ECO:0000313" key="20">
    <source>
        <dbReference type="Proteomes" id="UP000245506"/>
    </source>
</evidence>
<comment type="caution">
    <text evidence="19">The sequence shown here is derived from an EMBL/GenBank/DDBJ whole genome shotgun (WGS) entry which is preliminary data.</text>
</comment>
<evidence type="ECO:0000313" key="19">
    <source>
        <dbReference type="EMBL" id="PWQ98265.1"/>
    </source>
</evidence>
<keyword evidence="3" id="KW-0997">Cell inner membrane</keyword>
<keyword evidence="2 16" id="KW-1003">Cell membrane</keyword>
<sequence>MIKAKFNEMLALSNDSTKKTIFVALATCLVCSVLVSVAAVALKPMQEANKAYDKKRNILQIAGLMEEGKSVDELFQQIEPRVVNVDTGEYVADVDATTYDQRKASNDPAQNVLIDKSDDVAGIKRRAKYASVYLVKDGDAVKSYILPIKGYGLWSTLYGFIALEADAKTVVGLGYYEHAETPGLGGEVDNPGWKAKWVGKEVYGPDNQVLIDVVKGAVNPASKTAIYEVDGLSGATLTSVGVENMLHYWLGEQGFTKYLNKVRATGGES</sequence>
<evidence type="ECO:0000256" key="11">
    <source>
        <dbReference type="ARBA" id="ARBA00023053"/>
    </source>
</evidence>
<name>A0A317CI80_9GAMM</name>
<dbReference type="HAMAP" id="MF_00427">
    <property type="entry name" value="NqrC"/>
    <property type="match status" value="1"/>
</dbReference>
<comment type="caution">
    <text evidence="16">Lacks conserved residue(s) required for the propagation of feature annotation.</text>
</comment>
<evidence type="ECO:0000256" key="13">
    <source>
        <dbReference type="ARBA" id="ARBA00023075"/>
    </source>
</evidence>
<dbReference type="PANTHER" id="PTHR37838:SF1">
    <property type="entry name" value="NA(+)-TRANSLOCATING NADH-QUINONE REDUCTASE SUBUNIT C"/>
    <property type="match status" value="1"/>
</dbReference>
<dbReference type="NCBIfam" id="NF003749">
    <property type="entry name" value="PRK05346.1-5"/>
    <property type="match status" value="1"/>
</dbReference>
<accession>A0A317CI80</accession>
<reference evidence="19 20" key="1">
    <citation type="submission" date="2018-05" db="EMBL/GenBank/DDBJ databases">
        <title>Leucothrix arctica sp. nov., isolated from Arctic seawater.</title>
        <authorList>
            <person name="Choi A."/>
            <person name="Baek K."/>
        </authorList>
    </citation>
    <scope>NUCLEOTIDE SEQUENCE [LARGE SCALE GENOMIC DNA]</scope>
    <source>
        <strain evidence="19 20">IMCC9719</strain>
    </source>
</reference>
<gene>
    <name evidence="16" type="primary">nqrC</name>
    <name evidence="19" type="ORF">DKT75_03780</name>
</gene>
<evidence type="ECO:0000256" key="8">
    <source>
        <dbReference type="ARBA" id="ARBA00022967"/>
    </source>
</evidence>
<keyword evidence="7 16" id="KW-0812">Transmembrane</keyword>
<evidence type="ECO:0000256" key="12">
    <source>
        <dbReference type="ARBA" id="ARBA00023065"/>
    </source>
</evidence>
<evidence type="ECO:0000256" key="1">
    <source>
        <dbReference type="ARBA" id="ARBA00022448"/>
    </source>
</evidence>
<evidence type="ECO:0000256" key="4">
    <source>
        <dbReference type="ARBA" id="ARBA00022553"/>
    </source>
</evidence>
<dbReference type="SMART" id="SM00900">
    <property type="entry name" value="FMN_bind"/>
    <property type="match status" value="1"/>
</dbReference>
<dbReference type="OrthoDB" id="9786835at2"/>
<evidence type="ECO:0000256" key="7">
    <source>
        <dbReference type="ARBA" id="ARBA00022692"/>
    </source>
</evidence>
<dbReference type="PIRSF" id="PIRSF009437">
    <property type="entry name" value="NQR-1_subunit_C"/>
    <property type="match status" value="1"/>
</dbReference>
<keyword evidence="10 16" id="KW-0520">NAD</keyword>
<keyword evidence="13 16" id="KW-0830">Ubiquinone</keyword>
<evidence type="ECO:0000256" key="17">
    <source>
        <dbReference type="PIRNR" id="PIRNR009437"/>
    </source>
</evidence>
<dbReference type="GO" id="GO:0006814">
    <property type="term" value="P:sodium ion transport"/>
    <property type="evidence" value="ECO:0007669"/>
    <property type="project" value="UniProtKB-UniRule"/>
</dbReference>
<dbReference type="InterPro" id="IPR010204">
    <property type="entry name" value="NqrC"/>
</dbReference>
<evidence type="ECO:0000256" key="5">
    <source>
        <dbReference type="ARBA" id="ARBA00022630"/>
    </source>
</evidence>
<comment type="cofactor">
    <cofactor evidence="16 17">
        <name>FMN</name>
        <dbReference type="ChEBI" id="CHEBI:58210"/>
    </cofactor>
</comment>
<keyword evidence="8 16" id="KW-1278">Translocase</keyword>
<keyword evidence="14 16" id="KW-0472">Membrane</keyword>
<feature type="modified residue" description="FMN phosphoryl threonine" evidence="16">
    <location>
        <position position="236"/>
    </location>
</feature>
<dbReference type="Pfam" id="PF04205">
    <property type="entry name" value="FMN_bind"/>
    <property type="match status" value="1"/>
</dbReference>
<feature type="transmembrane region" description="Helical" evidence="16">
    <location>
        <begin position="21"/>
        <end position="42"/>
    </location>
</feature>
<evidence type="ECO:0000259" key="18">
    <source>
        <dbReference type="SMART" id="SM00900"/>
    </source>
</evidence>
<dbReference type="NCBIfam" id="TIGR01938">
    <property type="entry name" value="nqrC"/>
    <property type="match status" value="1"/>
</dbReference>
<keyword evidence="1 16" id="KW-0813">Transport</keyword>
<comment type="subunit">
    <text evidence="16 17">Composed of six subunits; NqrA, NqrB, NqrC, NqrD, NqrE and NqrF.</text>
</comment>
<keyword evidence="6 16" id="KW-0288">FMN</keyword>
<comment type="catalytic activity">
    <reaction evidence="16 17">
        <text>a ubiquinone + n Na(+)(in) + NADH + H(+) = a ubiquinol + n Na(+)(out) + NAD(+)</text>
        <dbReference type="Rhea" id="RHEA:47748"/>
        <dbReference type="Rhea" id="RHEA-COMP:9565"/>
        <dbReference type="Rhea" id="RHEA-COMP:9566"/>
        <dbReference type="ChEBI" id="CHEBI:15378"/>
        <dbReference type="ChEBI" id="CHEBI:16389"/>
        <dbReference type="ChEBI" id="CHEBI:17976"/>
        <dbReference type="ChEBI" id="CHEBI:29101"/>
        <dbReference type="ChEBI" id="CHEBI:57540"/>
        <dbReference type="ChEBI" id="CHEBI:57945"/>
        <dbReference type="EC" id="7.2.1.1"/>
    </reaction>
</comment>
<evidence type="ECO:0000256" key="16">
    <source>
        <dbReference type="HAMAP-Rule" id="MF_00427"/>
    </source>
</evidence>
<evidence type="ECO:0000256" key="2">
    <source>
        <dbReference type="ARBA" id="ARBA00022475"/>
    </source>
</evidence>